<evidence type="ECO:0000259" key="4">
    <source>
        <dbReference type="PROSITE" id="PS51352"/>
    </source>
</evidence>
<dbReference type="GO" id="GO:0005783">
    <property type="term" value="C:endoplasmic reticulum"/>
    <property type="evidence" value="ECO:0007669"/>
    <property type="project" value="TreeGrafter"/>
</dbReference>
<reference evidence="5" key="1">
    <citation type="submission" date="2022-07" db="EMBL/GenBank/DDBJ databases">
        <title>Phylogenomic reconstructions and comparative analyses of Kickxellomycotina fungi.</title>
        <authorList>
            <person name="Reynolds N.K."/>
            <person name="Stajich J.E."/>
            <person name="Barry K."/>
            <person name="Grigoriev I.V."/>
            <person name="Crous P."/>
            <person name="Smith M.E."/>
        </authorList>
    </citation>
    <scope>NUCLEOTIDE SEQUENCE</scope>
    <source>
        <strain evidence="5">IMI 214461</strain>
    </source>
</reference>
<comment type="similarity">
    <text evidence="1">Belongs to the protein disulfide isomerase family.</text>
</comment>
<dbReference type="Proteomes" id="UP001150907">
    <property type="component" value="Unassembled WGS sequence"/>
</dbReference>
<dbReference type="PANTHER" id="PTHR45672:SF3">
    <property type="entry name" value="THIOREDOXIN DOMAIN-CONTAINING PROTEIN 5"/>
    <property type="match status" value="1"/>
</dbReference>
<evidence type="ECO:0000313" key="6">
    <source>
        <dbReference type="Proteomes" id="UP001150907"/>
    </source>
</evidence>
<dbReference type="InterPro" id="IPR013766">
    <property type="entry name" value="Thioredoxin_domain"/>
</dbReference>
<feature type="domain" description="Thioredoxin" evidence="4">
    <location>
        <begin position="1"/>
        <end position="122"/>
    </location>
</feature>
<feature type="signal peptide" evidence="3">
    <location>
        <begin position="1"/>
        <end position="16"/>
    </location>
</feature>
<dbReference type="GO" id="GO:0006457">
    <property type="term" value="P:protein folding"/>
    <property type="evidence" value="ECO:0007669"/>
    <property type="project" value="TreeGrafter"/>
</dbReference>
<dbReference type="Gene3D" id="3.40.30.10">
    <property type="entry name" value="Glutaredoxin"/>
    <property type="match status" value="1"/>
</dbReference>
<dbReference type="PANTHER" id="PTHR45672">
    <property type="entry name" value="PROTEIN DISULFIDE-ISOMERASE C17H9.14C-RELATED"/>
    <property type="match status" value="1"/>
</dbReference>
<dbReference type="CDD" id="cd02961">
    <property type="entry name" value="PDI_a_family"/>
    <property type="match status" value="1"/>
</dbReference>
<proteinExistence type="inferred from homology"/>
<keyword evidence="6" id="KW-1185">Reference proteome</keyword>
<name>A0A9W8BFS1_9FUNG</name>
<protein>
    <recommendedName>
        <fullName evidence="4">Thioredoxin domain-containing protein</fullName>
    </recommendedName>
</protein>
<dbReference type="OrthoDB" id="72053at2759"/>
<dbReference type="InterPro" id="IPR036249">
    <property type="entry name" value="Thioredoxin-like_sf"/>
</dbReference>
<feature type="chain" id="PRO_5040799807" description="Thioredoxin domain-containing protein" evidence="3">
    <location>
        <begin position="17"/>
        <end position="122"/>
    </location>
</feature>
<dbReference type="InterPro" id="IPR051063">
    <property type="entry name" value="PDI"/>
</dbReference>
<keyword evidence="2 3" id="KW-0732">Signal</keyword>
<gene>
    <name evidence="5" type="ORF">H4R26_005106</name>
</gene>
<evidence type="ECO:0000313" key="5">
    <source>
        <dbReference type="EMBL" id="KAJ1999346.1"/>
    </source>
</evidence>
<organism evidence="5 6">
    <name type="scientific">Coemansia thaxteri</name>
    <dbReference type="NCBI Taxonomy" id="2663907"/>
    <lineage>
        <taxon>Eukaryota</taxon>
        <taxon>Fungi</taxon>
        <taxon>Fungi incertae sedis</taxon>
        <taxon>Zoopagomycota</taxon>
        <taxon>Kickxellomycotina</taxon>
        <taxon>Kickxellomycetes</taxon>
        <taxon>Kickxellales</taxon>
        <taxon>Kickxellaceae</taxon>
        <taxon>Coemansia</taxon>
    </lineage>
</organism>
<dbReference type="Pfam" id="PF00085">
    <property type="entry name" value="Thioredoxin"/>
    <property type="match status" value="1"/>
</dbReference>
<evidence type="ECO:0000256" key="1">
    <source>
        <dbReference type="ARBA" id="ARBA00006347"/>
    </source>
</evidence>
<evidence type="ECO:0000256" key="2">
    <source>
        <dbReference type="ARBA" id="ARBA00022729"/>
    </source>
</evidence>
<dbReference type="AlphaFoldDB" id="A0A9W8BFS1"/>
<dbReference type="EMBL" id="JANBQF010000726">
    <property type="protein sequence ID" value="KAJ1999346.1"/>
    <property type="molecule type" value="Genomic_DNA"/>
</dbReference>
<comment type="caution">
    <text evidence="5">The sequence shown here is derived from an EMBL/GenBank/DDBJ whole genome shotgun (WGS) entry which is preliminary data.</text>
</comment>
<dbReference type="PROSITE" id="PS51352">
    <property type="entry name" value="THIOREDOXIN_2"/>
    <property type="match status" value="1"/>
</dbReference>
<dbReference type="SUPFAM" id="SSF52833">
    <property type="entry name" value="Thioredoxin-like"/>
    <property type="match status" value="1"/>
</dbReference>
<dbReference type="GO" id="GO:0003756">
    <property type="term" value="F:protein disulfide isomerase activity"/>
    <property type="evidence" value="ECO:0007669"/>
    <property type="project" value="TreeGrafter"/>
</dbReference>
<accession>A0A9W8BFS1</accession>
<evidence type="ECO:0000256" key="3">
    <source>
        <dbReference type="SAM" id="SignalP"/>
    </source>
</evidence>
<sequence>MKFAALALALVSAVSGYTLLNASNFEAETKDGIWLVKYYSPSCPWSRRFAPTWQKVYTDLQDGLGPKDIFFGEVDCKENRAICDAADIDGYPTVVHYNQGVNKGEVPGGQSYENLANYAQAL</sequence>